<dbReference type="Proteomes" id="UP001575181">
    <property type="component" value="Unassembled WGS sequence"/>
</dbReference>
<dbReference type="RefSeq" id="WP_373657034.1">
    <property type="nucleotide sequence ID" value="NZ_JBGUAW010000011.1"/>
</dbReference>
<reference evidence="2 3" key="1">
    <citation type="submission" date="2024-08" db="EMBL/GenBank/DDBJ databases">
        <title>Whole-genome sequencing of halo(alkali)philic microorganisms from hypersaline lakes.</title>
        <authorList>
            <person name="Sorokin D.Y."/>
            <person name="Merkel A.Y."/>
            <person name="Messina E."/>
            <person name="Yakimov M."/>
        </authorList>
    </citation>
    <scope>NUCLEOTIDE SEQUENCE [LARGE SCALE GENOMIC DNA]</scope>
    <source>
        <strain evidence="2 3">Cl-TMA</strain>
    </source>
</reference>
<feature type="transmembrane region" description="Helical" evidence="1">
    <location>
        <begin position="79"/>
        <end position="102"/>
    </location>
</feature>
<feature type="transmembrane region" description="Helical" evidence="1">
    <location>
        <begin position="108"/>
        <end position="129"/>
    </location>
</feature>
<proteinExistence type="predicted"/>
<protein>
    <submittedName>
        <fullName evidence="2">General glycosylation pathway protein</fullName>
    </submittedName>
</protein>
<feature type="transmembrane region" description="Helical" evidence="1">
    <location>
        <begin position="42"/>
        <end position="59"/>
    </location>
</feature>
<sequence>MYALISLFLSLISLLLMAGAIYEVWLSWGDAALFVPSLLDGIALVVIGMAVFDVAKFLVEEEVFLAREQKTPGSQRTTLIKFLVVINIAMLMEALVFVFSAAKKDISLLVYPTFLLIASVLLVISLGIYQKLTQGERS</sequence>
<evidence type="ECO:0000256" key="1">
    <source>
        <dbReference type="SAM" id="Phobius"/>
    </source>
</evidence>
<evidence type="ECO:0000313" key="3">
    <source>
        <dbReference type="Proteomes" id="UP001575181"/>
    </source>
</evidence>
<keyword evidence="1" id="KW-1133">Transmembrane helix</keyword>
<keyword evidence="1" id="KW-0472">Membrane</keyword>
<comment type="caution">
    <text evidence="2">The sequence shown here is derived from an EMBL/GenBank/DDBJ whole genome shotgun (WGS) entry which is preliminary data.</text>
</comment>
<name>A0ABV4TY58_9GAMM</name>
<gene>
    <name evidence="2" type="ORF">ACERLL_15640</name>
</gene>
<accession>A0ABV4TY58</accession>
<dbReference type="EMBL" id="JBGUAW010000011">
    <property type="protein sequence ID" value="MFA9462250.1"/>
    <property type="molecule type" value="Genomic_DNA"/>
</dbReference>
<organism evidence="2 3">
    <name type="scientific">Thiohalorhabdus methylotrophus</name>
    <dbReference type="NCBI Taxonomy" id="3242694"/>
    <lineage>
        <taxon>Bacteria</taxon>
        <taxon>Pseudomonadati</taxon>
        <taxon>Pseudomonadota</taxon>
        <taxon>Gammaproteobacteria</taxon>
        <taxon>Thiohalorhabdales</taxon>
        <taxon>Thiohalorhabdaceae</taxon>
        <taxon>Thiohalorhabdus</taxon>
    </lineage>
</organism>
<keyword evidence="1" id="KW-0812">Transmembrane</keyword>
<keyword evidence="3" id="KW-1185">Reference proteome</keyword>
<evidence type="ECO:0000313" key="2">
    <source>
        <dbReference type="EMBL" id="MFA9462250.1"/>
    </source>
</evidence>